<gene>
    <name evidence="1" type="ORF">Nepgr_030331</name>
</gene>
<keyword evidence="2" id="KW-1185">Reference proteome</keyword>
<dbReference type="EMBL" id="BSYO01000034">
    <property type="protein sequence ID" value="GMH28488.1"/>
    <property type="molecule type" value="Genomic_DNA"/>
</dbReference>
<evidence type="ECO:0000313" key="1">
    <source>
        <dbReference type="EMBL" id="GMH28488.1"/>
    </source>
</evidence>
<accession>A0AAD3TEL9</accession>
<name>A0AAD3TEL9_NEPGR</name>
<protein>
    <submittedName>
        <fullName evidence="1">Uncharacterized protein</fullName>
    </submittedName>
</protein>
<organism evidence="1 2">
    <name type="scientific">Nepenthes gracilis</name>
    <name type="common">Slender pitcher plant</name>
    <dbReference type="NCBI Taxonomy" id="150966"/>
    <lineage>
        <taxon>Eukaryota</taxon>
        <taxon>Viridiplantae</taxon>
        <taxon>Streptophyta</taxon>
        <taxon>Embryophyta</taxon>
        <taxon>Tracheophyta</taxon>
        <taxon>Spermatophyta</taxon>
        <taxon>Magnoliopsida</taxon>
        <taxon>eudicotyledons</taxon>
        <taxon>Gunneridae</taxon>
        <taxon>Pentapetalae</taxon>
        <taxon>Caryophyllales</taxon>
        <taxon>Nepenthaceae</taxon>
        <taxon>Nepenthes</taxon>
    </lineage>
</organism>
<proteinExistence type="predicted"/>
<evidence type="ECO:0000313" key="2">
    <source>
        <dbReference type="Proteomes" id="UP001279734"/>
    </source>
</evidence>
<reference evidence="1" key="1">
    <citation type="submission" date="2023-05" db="EMBL/GenBank/DDBJ databases">
        <title>Nepenthes gracilis genome sequencing.</title>
        <authorList>
            <person name="Fukushima K."/>
        </authorList>
    </citation>
    <scope>NUCLEOTIDE SEQUENCE</scope>
    <source>
        <strain evidence="1">SING2019-196</strain>
    </source>
</reference>
<dbReference type="Proteomes" id="UP001279734">
    <property type="component" value="Unassembled WGS sequence"/>
</dbReference>
<comment type="caution">
    <text evidence="1">The sequence shown here is derived from an EMBL/GenBank/DDBJ whole genome shotgun (WGS) entry which is preliminary data.</text>
</comment>
<dbReference type="AlphaFoldDB" id="A0AAD3TEL9"/>
<sequence length="99" mass="11349">MDVGANWSDIGKVSGSSKSCCFSYGFTSHILLSTALVDDFDHKIWRHNHRSGLDLNYALVSKVEFIDRRDSADPSWIARNKTPSWMQPCRPCQVWQCNR</sequence>